<comment type="caution">
    <text evidence="2">The sequence shown here is derived from an EMBL/GenBank/DDBJ whole genome shotgun (WGS) entry which is preliminary data.</text>
</comment>
<evidence type="ECO:0000313" key="3">
    <source>
        <dbReference type="Proteomes" id="UP001501005"/>
    </source>
</evidence>
<feature type="region of interest" description="Disordered" evidence="1">
    <location>
        <begin position="1"/>
        <end position="20"/>
    </location>
</feature>
<keyword evidence="3" id="KW-1185">Reference proteome</keyword>
<organism evidence="2 3">
    <name type="scientific">Streptomyces thermoalcalitolerans</name>
    <dbReference type="NCBI Taxonomy" id="65605"/>
    <lineage>
        <taxon>Bacteria</taxon>
        <taxon>Bacillati</taxon>
        <taxon>Actinomycetota</taxon>
        <taxon>Actinomycetes</taxon>
        <taxon>Kitasatosporales</taxon>
        <taxon>Streptomycetaceae</taxon>
        <taxon>Streptomyces</taxon>
    </lineage>
</organism>
<reference evidence="2 3" key="1">
    <citation type="journal article" date="2019" name="Int. J. Syst. Evol. Microbiol.">
        <title>The Global Catalogue of Microorganisms (GCM) 10K type strain sequencing project: providing services to taxonomists for standard genome sequencing and annotation.</title>
        <authorList>
            <consortium name="The Broad Institute Genomics Platform"/>
            <consortium name="The Broad Institute Genome Sequencing Center for Infectious Disease"/>
            <person name="Wu L."/>
            <person name="Ma J."/>
        </authorList>
    </citation>
    <scope>NUCLEOTIDE SEQUENCE [LARGE SCALE GENOMIC DNA]</scope>
    <source>
        <strain evidence="2 3">JCM 10673</strain>
    </source>
</reference>
<protein>
    <submittedName>
        <fullName evidence="2">Uncharacterized protein</fullName>
    </submittedName>
</protein>
<evidence type="ECO:0000256" key="1">
    <source>
        <dbReference type="SAM" id="MobiDB-lite"/>
    </source>
</evidence>
<proteinExistence type="predicted"/>
<accession>A0ABN1P331</accession>
<name>A0ABN1P331_9ACTN</name>
<gene>
    <name evidence="2" type="ORF">GCM10009549_41360</name>
</gene>
<sequence>MAVGARGVDGTAVTGDAGDGVRLGVHAAGRDRRVRRREPQRCGRGRLPEAVERRTLTVDGRAMPMATSRPLRSSTELLTVAAKRGLTREAVGELTRSACTTDDPYVVELRGTDGSSLYIGSLTCASRGSAWIGLGPENATWLHRRLRPGDTLAVAIRPRD</sequence>
<dbReference type="EMBL" id="BAAAHG010000038">
    <property type="protein sequence ID" value="GAA0921973.1"/>
    <property type="molecule type" value="Genomic_DNA"/>
</dbReference>
<dbReference type="Proteomes" id="UP001501005">
    <property type="component" value="Unassembled WGS sequence"/>
</dbReference>
<evidence type="ECO:0000313" key="2">
    <source>
        <dbReference type="EMBL" id="GAA0921973.1"/>
    </source>
</evidence>